<accession>A0A4Q2E052</accession>
<name>A0A4Q2E052_9AGAR</name>
<dbReference type="PANTHER" id="PTHR13114">
    <property type="entry name" value="MEDIATOR OF RNA POLYMERASE II TRANSCRIPTION SUBUNIT 17"/>
    <property type="match status" value="1"/>
</dbReference>
<dbReference type="Proteomes" id="UP000290288">
    <property type="component" value="Unassembled WGS sequence"/>
</dbReference>
<reference evidence="9 10" key="1">
    <citation type="submission" date="2019-01" db="EMBL/GenBank/DDBJ databases">
        <title>Draft genome sequence of Psathyrella aberdarensis IHI B618.</title>
        <authorList>
            <person name="Buettner E."/>
            <person name="Kellner H."/>
        </authorList>
    </citation>
    <scope>NUCLEOTIDE SEQUENCE [LARGE SCALE GENOMIC DNA]</scope>
    <source>
        <strain evidence="9 10">IHI B618</strain>
    </source>
</reference>
<dbReference type="GO" id="GO:0070847">
    <property type="term" value="C:core mediator complex"/>
    <property type="evidence" value="ECO:0007669"/>
    <property type="project" value="TreeGrafter"/>
</dbReference>
<organism evidence="9 10">
    <name type="scientific">Candolleomyces aberdarensis</name>
    <dbReference type="NCBI Taxonomy" id="2316362"/>
    <lineage>
        <taxon>Eukaryota</taxon>
        <taxon>Fungi</taxon>
        <taxon>Dikarya</taxon>
        <taxon>Basidiomycota</taxon>
        <taxon>Agaricomycotina</taxon>
        <taxon>Agaricomycetes</taxon>
        <taxon>Agaricomycetidae</taxon>
        <taxon>Agaricales</taxon>
        <taxon>Agaricineae</taxon>
        <taxon>Psathyrellaceae</taxon>
        <taxon>Candolleomyces</taxon>
    </lineage>
</organism>
<evidence type="ECO:0000256" key="3">
    <source>
        <dbReference type="ARBA" id="ARBA00019610"/>
    </source>
</evidence>
<evidence type="ECO:0000256" key="7">
    <source>
        <dbReference type="ARBA" id="ARBA00032014"/>
    </source>
</evidence>
<evidence type="ECO:0000313" key="10">
    <source>
        <dbReference type="Proteomes" id="UP000290288"/>
    </source>
</evidence>
<dbReference type="GO" id="GO:0016592">
    <property type="term" value="C:mediator complex"/>
    <property type="evidence" value="ECO:0007669"/>
    <property type="project" value="InterPro"/>
</dbReference>
<keyword evidence="5 8" id="KW-0804">Transcription</keyword>
<comment type="caution">
    <text evidence="9">The sequence shown here is derived from an EMBL/GenBank/DDBJ whole genome shotgun (WGS) entry which is preliminary data.</text>
</comment>
<dbReference type="GO" id="GO:0006357">
    <property type="term" value="P:regulation of transcription by RNA polymerase II"/>
    <property type="evidence" value="ECO:0007669"/>
    <property type="project" value="InterPro"/>
</dbReference>
<dbReference type="Pfam" id="PF10156">
    <property type="entry name" value="Med17"/>
    <property type="match status" value="1"/>
</dbReference>
<proteinExistence type="inferred from homology"/>
<dbReference type="EMBL" id="SDEE01000015">
    <property type="protein sequence ID" value="RXW24695.1"/>
    <property type="molecule type" value="Genomic_DNA"/>
</dbReference>
<evidence type="ECO:0000256" key="8">
    <source>
        <dbReference type="RuleBase" id="RU364140"/>
    </source>
</evidence>
<evidence type="ECO:0000256" key="6">
    <source>
        <dbReference type="ARBA" id="ARBA00023242"/>
    </source>
</evidence>
<keyword evidence="6 8" id="KW-0539">Nucleus</keyword>
<dbReference type="AlphaFoldDB" id="A0A4Q2E052"/>
<comment type="function">
    <text evidence="8">Component of the Mediator complex, a coactivator involved in the regulated transcription of nearly all RNA polymerase II-dependent genes. Mediator functions as a bridge to convey information from gene-specific regulatory proteins to the basal RNA polymerase II transcription machinery. Mediator is recruited to promoters by direct interactions with regulatory proteins and serves as a scaffold for the assembly of a functional preinitiation complex with RNA polymerase II and the general transcription factors.</text>
</comment>
<gene>
    <name evidence="8" type="primary">MED17</name>
    <name evidence="9" type="ORF">EST38_g1156</name>
</gene>
<comment type="similarity">
    <text evidence="2 8">Belongs to the Mediator complex subunit 17 family.</text>
</comment>
<dbReference type="OrthoDB" id="10251234at2759"/>
<dbReference type="PANTHER" id="PTHR13114:SF7">
    <property type="entry name" value="MEDIATOR OF RNA POLYMERASE II TRANSCRIPTION SUBUNIT 17"/>
    <property type="match status" value="1"/>
</dbReference>
<evidence type="ECO:0000256" key="5">
    <source>
        <dbReference type="ARBA" id="ARBA00023163"/>
    </source>
</evidence>
<evidence type="ECO:0000256" key="4">
    <source>
        <dbReference type="ARBA" id="ARBA00023015"/>
    </source>
</evidence>
<comment type="subunit">
    <text evidence="8">Component of the Mediator complex.</text>
</comment>
<comment type="subcellular location">
    <subcellularLocation>
        <location evidence="1 8">Nucleus</location>
    </subcellularLocation>
</comment>
<evidence type="ECO:0000313" key="9">
    <source>
        <dbReference type="EMBL" id="RXW24695.1"/>
    </source>
</evidence>
<keyword evidence="8" id="KW-0010">Activator</keyword>
<dbReference type="STRING" id="2316362.A0A4Q2E052"/>
<dbReference type="InterPro" id="IPR019313">
    <property type="entry name" value="Mediator_Med17"/>
</dbReference>
<protein>
    <recommendedName>
        <fullName evidence="3 8">Mediator of RNA polymerase II transcription subunit 17</fullName>
    </recommendedName>
    <alternativeName>
        <fullName evidence="7 8">Mediator complex subunit 17</fullName>
    </alternativeName>
</protein>
<keyword evidence="4 8" id="KW-0805">Transcription regulation</keyword>
<sequence length="358" mass="39206">MPASTQAAPANGPALTSTKVNKVLKPSPATSIQAFDTQIIIGSKDEALRKAASLFDSAAASIEKNQERSELYWLNALKIRQDNWRLLPSPLPPGSFVGKGGDRTAKDLLISYGLEESPLLFRRRALASLSDYQGDGTDEIAFPNRQHTRIQISLRTTLPNGQESVSTNTYEPHTEQASSVKKELARAQTEIIDQEIFSHLVKEATALPTILPRVSERSIAVDAGEGIELKFELLKDEDLPLLPVSPICDIIYHGLHILLLRKHGFHKSERLNMATIPGSIPYSPPILLPIIDFLQYNLFCEKLEAELSKAARGIRAVGIPAVVTFNGVGETGEELVQIISEPQGHPISGEAILTIDER</sequence>
<dbReference type="GO" id="GO:0003712">
    <property type="term" value="F:transcription coregulator activity"/>
    <property type="evidence" value="ECO:0007669"/>
    <property type="project" value="InterPro"/>
</dbReference>
<keyword evidence="10" id="KW-1185">Reference proteome</keyword>
<evidence type="ECO:0000256" key="2">
    <source>
        <dbReference type="ARBA" id="ARBA00005635"/>
    </source>
</evidence>
<evidence type="ECO:0000256" key="1">
    <source>
        <dbReference type="ARBA" id="ARBA00004123"/>
    </source>
</evidence>